<protein>
    <submittedName>
        <fullName evidence="1">Uncharacterized protein</fullName>
    </submittedName>
</protein>
<dbReference type="AlphaFoldDB" id="A0A679IZW2"/>
<sequence length="284" mass="31408">MAPETVTVTVTSSIGEGANLTVSDAMRQILDVFELLTAAGGKQGSDIAWQLVSVSMNSPLQVTARAVAARPEVAVREIAIREKALVAEGLSSIISGSEVPEWMTKPIRERAKQLFQRNVDRIGRTDFRLGDSSIISFEQGPARRAIALFERYERYLADKEGDLSRKEYGSIEAVILDATTFRTHPAINIREWTTGVTAKCVFTDDVSESIGKSHTWGEAWKRKRVLLSGEITYGRSGEISHIFADHIERIDPGPVKYEDVADPDYTGGLSVSDFIYAQREQERG</sequence>
<dbReference type="EMBL" id="LR743504">
    <property type="protein sequence ID" value="CAA2101852.1"/>
    <property type="molecule type" value="Genomic_DNA"/>
</dbReference>
<name>A0A679IZW2_9HYPH</name>
<reference evidence="1" key="1">
    <citation type="submission" date="2019-12" db="EMBL/GenBank/DDBJ databases">
        <authorList>
            <person name="Cremers G."/>
        </authorList>
    </citation>
    <scope>NUCLEOTIDE SEQUENCE</scope>
    <source>
        <strain evidence="1">Mbul1</strain>
    </source>
</reference>
<organism evidence="1">
    <name type="scientific">Methylobacterium bullatum</name>
    <dbReference type="NCBI Taxonomy" id="570505"/>
    <lineage>
        <taxon>Bacteria</taxon>
        <taxon>Pseudomonadati</taxon>
        <taxon>Pseudomonadota</taxon>
        <taxon>Alphaproteobacteria</taxon>
        <taxon>Hyphomicrobiales</taxon>
        <taxon>Methylobacteriaceae</taxon>
        <taxon>Methylobacterium</taxon>
    </lineage>
</organism>
<evidence type="ECO:0000313" key="1">
    <source>
        <dbReference type="EMBL" id="CAA2101852.1"/>
    </source>
</evidence>
<gene>
    <name evidence="1" type="ORF">MBUL_01387</name>
</gene>
<proteinExistence type="predicted"/>
<accession>A0A679IZW2</accession>